<feature type="domain" description="DSBA-like thioredoxin" evidence="1">
    <location>
        <begin position="3"/>
        <end position="203"/>
    </location>
</feature>
<proteinExistence type="predicted"/>
<reference evidence="2" key="1">
    <citation type="submission" date="2017-10" db="EMBL/GenBank/DDBJ databases">
        <title>Kefir isolates.</title>
        <authorList>
            <person name="Kim Y."/>
            <person name="Blasche S."/>
        </authorList>
    </citation>
    <scope>NUCLEOTIDE SEQUENCE [LARGE SCALE GENOMIC DNA]</scope>
    <source>
        <strain evidence="2">OG2-2</strain>
    </source>
</reference>
<dbReference type="CDD" id="cd03024">
    <property type="entry name" value="DsbA_FrnE"/>
    <property type="match status" value="1"/>
</dbReference>
<dbReference type="SUPFAM" id="SSF52833">
    <property type="entry name" value="Thioredoxin-like"/>
    <property type="match status" value="1"/>
</dbReference>
<dbReference type="PANTHER" id="PTHR13887:SF41">
    <property type="entry name" value="THIOREDOXIN SUPERFAMILY PROTEIN"/>
    <property type="match status" value="1"/>
</dbReference>
<dbReference type="EMBL" id="PDEV01000001">
    <property type="protein sequence ID" value="PEN16874.1"/>
    <property type="molecule type" value="Genomic_DNA"/>
</dbReference>
<dbReference type="Gene3D" id="3.40.30.10">
    <property type="entry name" value="Glutaredoxin"/>
    <property type="match status" value="1"/>
</dbReference>
<keyword evidence="3" id="KW-1185">Reference proteome</keyword>
<evidence type="ECO:0000313" key="2">
    <source>
        <dbReference type="EMBL" id="PEN16874.1"/>
    </source>
</evidence>
<comment type="caution">
    <text evidence="2">The sequence shown here is derived from an EMBL/GenBank/DDBJ whole genome shotgun (WGS) entry which is preliminary data.</text>
</comment>
<dbReference type="InterPro" id="IPR036249">
    <property type="entry name" value="Thioredoxin-like_sf"/>
</dbReference>
<gene>
    <name evidence="2" type="ORF">CRM92_02215</name>
</gene>
<dbReference type="Proteomes" id="UP000219947">
    <property type="component" value="Unassembled WGS sequence"/>
</dbReference>
<sequence length="215" mass="24445">MMRVDIWSDIVCPFCYLGKRNFEIALAQFEHRDEVEVRWHSFELDQNAREDNALPLAERIAAKYSLNLEESIATQEGIAERAQEVGLDFNWRNAKYGNSFDAHRIIHHATAQGKAAEAQEAFKKAYFTQGRSIEKHESIRKIAAEIGLDSRQVDEILAADHYAEDVRADERVAQELGITSVPFFLVEAQWVINGAQPPAAILEGLNRVWAETHKP</sequence>
<protein>
    <submittedName>
        <fullName evidence="2">DsbA family oxidoreductase</fullName>
    </submittedName>
</protein>
<dbReference type="RefSeq" id="WP_070620584.1">
    <property type="nucleotide sequence ID" value="NZ_CAURLQ010000002.1"/>
</dbReference>
<evidence type="ECO:0000313" key="3">
    <source>
        <dbReference type="Proteomes" id="UP000219947"/>
    </source>
</evidence>
<evidence type="ECO:0000259" key="1">
    <source>
        <dbReference type="Pfam" id="PF01323"/>
    </source>
</evidence>
<accession>A0A2A8D7M0</accession>
<dbReference type="InterPro" id="IPR001853">
    <property type="entry name" value="DSBA-like_thioredoxin_dom"/>
</dbReference>
<organism evidence="2 3">
    <name type="scientific">Rothia dentocariosa</name>
    <dbReference type="NCBI Taxonomy" id="2047"/>
    <lineage>
        <taxon>Bacteria</taxon>
        <taxon>Bacillati</taxon>
        <taxon>Actinomycetota</taxon>
        <taxon>Actinomycetes</taxon>
        <taxon>Micrococcales</taxon>
        <taxon>Micrococcaceae</taxon>
        <taxon>Rothia</taxon>
    </lineage>
</organism>
<dbReference type="PANTHER" id="PTHR13887">
    <property type="entry name" value="GLUTATHIONE S-TRANSFERASE KAPPA"/>
    <property type="match status" value="1"/>
</dbReference>
<name>A0A2A8D7M0_9MICC</name>
<dbReference type="Pfam" id="PF01323">
    <property type="entry name" value="DSBA"/>
    <property type="match status" value="1"/>
</dbReference>
<dbReference type="AlphaFoldDB" id="A0A2A8D7M0"/>
<dbReference type="GO" id="GO:0016491">
    <property type="term" value="F:oxidoreductase activity"/>
    <property type="evidence" value="ECO:0007669"/>
    <property type="project" value="InterPro"/>
</dbReference>